<sequence>MLLNKGGSIMPELKCTVQTCLHNQNYYCDLDSIKVGGSSAKHAQDTCCDSFEERKDGNSYSNTMKEASPKSEIDCKATECMYNEQCHCHAGKISVEGGNARRCQETECATFSCGCH</sequence>
<organism evidence="2 3">
    <name type="scientific">Dorea formicigenerans ATCC 27755</name>
    <dbReference type="NCBI Taxonomy" id="411461"/>
    <lineage>
        <taxon>Bacteria</taxon>
        <taxon>Bacillati</taxon>
        <taxon>Bacillota</taxon>
        <taxon>Clostridia</taxon>
        <taxon>Lachnospirales</taxon>
        <taxon>Lachnospiraceae</taxon>
        <taxon>Dorea</taxon>
    </lineage>
</organism>
<dbReference type="STRING" id="411461.DORFOR_01733"/>
<feature type="domain" description="DUF1540" evidence="1">
    <location>
        <begin position="14"/>
        <end position="51"/>
    </location>
</feature>
<evidence type="ECO:0000313" key="2">
    <source>
        <dbReference type="EMBL" id="EDR47241.1"/>
    </source>
</evidence>
<dbReference type="Pfam" id="PF07561">
    <property type="entry name" value="DUF1540"/>
    <property type="match status" value="2"/>
</dbReference>
<accession>B0G641</accession>
<evidence type="ECO:0000313" key="3">
    <source>
        <dbReference type="Proteomes" id="UP000005359"/>
    </source>
</evidence>
<feature type="domain" description="DUF1540" evidence="1">
    <location>
        <begin position="73"/>
        <end position="111"/>
    </location>
</feature>
<dbReference type="PaxDb" id="411461-DORFOR_01733"/>
<protein>
    <recommendedName>
        <fullName evidence="1">DUF1540 domain-containing protein</fullName>
    </recommendedName>
</protein>
<reference evidence="2 3" key="1">
    <citation type="submission" date="2007-10" db="EMBL/GenBank/DDBJ databases">
        <title>Draft genome sequence of Dorea formicigenerans(ATCC 27755).</title>
        <authorList>
            <person name="Sudarsanam P."/>
            <person name="Ley R."/>
            <person name="Guruge J."/>
            <person name="Turnbaugh P.J."/>
            <person name="Mahowald M."/>
            <person name="Liep D."/>
            <person name="Gordon J."/>
        </authorList>
    </citation>
    <scope>NUCLEOTIDE SEQUENCE [LARGE SCALE GENOMIC DNA]</scope>
    <source>
        <strain evidence="2 3">ATCC 27755</strain>
    </source>
</reference>
<dbReference type="Proteomes" id="UP000005359">
    <property type="component" value="Unassembled WGS sequence"/>
</dbReference>
<name>B0G641_9FIRM</name>
<dbReference type="InterPro" id="IPR011437">
    <property type="entry name" value="DUF1540"/>
</dbReference>
<dbReference type="AlphaFoldDB" id="B0G641"/>
<comment type="caution">
    <text evidence="2">The sequence shown here is derived from an EMBL/GenBank/DDBJ whole genome shotgun (WGS) entry which is preliminary data.</text>
</comment>
<gene>
    <name evidence="2" type="ORF">DORFOR_01733</name>
</gene>
<reference evidence="2 3" key="2">
    <citation type="submission" date="2007-10" db="EMBL/GenBank/DDBJ databases">
        <authorList>
            <person name="Fulton L."/>
            <person name="Clifton S."/>
            <person name="Fulton B."/>
            <person name="Xu J."/>
            <person name="Minx P."/>
            <person name="Pepin K.H."/>
            <person name="Johnson M."/>
            <person name="Thiruvilangam P."/>
            <person name="Bhonagiri V."/>
            <person name="Nash W.E."/>
            <person name="Wang C."/>
            <person name="Mardis E.R."/>
            <person name="Wilson R.K."/>
        </authorList>
    </citation>
    <scope>NUCLEOTIDE SEQUENCE [LARGE SCALE GENOMIC DNA]</scope>
    <source>
        <strain evidence="2 3">ATCC 27755</strain>
    </source>
</reference>
<dbReference type="EMBL" id="AAXA02000013">
    <property type="protein sequence ID" value="EDR47241.1"/>
    <property type="molecule type" value="Genomic_DNA"/>
</dbReference>
<dbReference type="eggNOG" id="ENOG50330E2">
    <property type="taxonomic scope" value="Bacteria"/>
</dbReference>
<proteinExistence type="predicted"/>
<evidence type="ECO:0000259" key="1">
    <source>
        <dbReference type="Pfam" id="PF07561"/>
    </source>
</evidence>